<dbReference type="EMBL" id="PCWR01000066">
    <property type="protein sequence ID" value="PIR06124.1"/>
    <property type="molecule type" value="Genomic_DNA"/>
</dbReference>
<feature type="transmembrane region" description="Helical" evidence="1">
    <location>
        <begin position="140"/>
        <end position="161"/>
    </location>
</feature>
<dbReference type="InterPro" id="IPR043993">
    <property type="entry name" value="T4SS_pilin"/>
</dbReference>
<feature type="transmembrane region" description="Helical" evidence="1">
    <location>
        <begin position="173"/>
        <end position="193"/>
    </location>
</feature>
<gene>
    <name evidence="2" type="ORF">COV54_03230</name>
</gene>
<evidence type="ECO:0000313" key="2">
    <source>
        <dbReference type="EMBL" id="PIR06124.1"/>
    </source>
</evidence>
<keyword evidence="1" id="KW-1133">Transmembrane helix</keyword>
<organism evidence="2 3">
    <name type="scientific">Candidatus Jorgensenbacteria bacterium CG11_big_fil_rev_8_21_14_0_20_38_23</name>
    <dbReference type="NCBI Taxonomy" id="1974594"/>
    <lineage>
        <taxon>Bacteria</taxon>
        <taxon>Candidatus Joergenseniibacteriota</taxon>
    </lineage>
</organism>
<name>A0A2H0NB80_9BACT</name>
<feature type="transmembrane region" description="Helical" evidence="1">
    <location>
        <begin position="50"/>
        <end position="71"/>
    </location>
</feature>
<evidence type="ECO:0000256" key="1">
    <source>
        <dbReference type="SAM" id="Phobius"/>
    </source>
</evidence>
<dbReference type="AlphaFoldDB" id="A0A2H0NB80"/>
<proteinExistence type="predicted"/>
<evidence type="ECO:0000313" key="3">
    <source>
        <dbReference type="Proteomes" id="UP000228867"/>
    </source>
</evidence>
<keyword evidence="1" id="KW-0812">Transmembrane</keyword>
<comment type="caution">
    <text evidence="2">The sequence shown here is derived from an EMBL/GenBank/DDBJ whole genome shotgun (WGS) entry which is preliminary data.</text>
</comment>
<dbReference type="Pfam" id="PF18895">
    <property type="entry name" value="T4SS_pilin"/>
    <property type="match status" value="2"/>
</dbReference>
<accession>A0A2H0NB80</accession>
<sequence length="200" mass="21235">MFSSLVIFISKTFAQQCQNPPCVTIGLSNPIGSGTIADVVTKIVDGLRDYIAPPIVAAMILFAAFQILTAGGNEEKFKKGKKTLLYAVIGYAIIIISSGIIYLIEDVLGAPHTGQPATGVSTLSGAAAIISDVVKIFINIFWAIAVAFALWTSLTFMSAGGDETKIKTAKKRLLYTIIAFVIAISINVLQELIKHTLGVS</sequence>
<feature type="transmembrane region" description="Helical" evidence="1">
    <location>
        <begin position="83"/>
        <end position="104"/>
    </location>
</feature>
<keyword evidence="1" id="KW-0472">Membrane</keyword>
<dbReference type="Proteomes" id="UP000228867">
    <property type="component" value="Unassembled WGS sequence"/>
</dbReference>
<protein>
    <submittedName>
        <fullName evidence="2">Uncharacterized protein</fullName>
    </submittedName>
</protein>
<reference evidence="2 3" key="1">
    <citation type="submission" date="2017-09" db="EMBL/GenBank/DDBJ databases">
        <title>Depth-based differentiation of microbial function through sediment-hosted aquifers and enrichment of novel symbionts in the deep terrestrial subsurface.</title>
        <authorList>
            <person name="Probst A.J."/>
            <person name="Ladd B."/>
            <person name="Jarett J.K."/>
            <person name="Geller-Mcgrath D.E."/>
            <person name="Sieber C.M."/>
            <person name="Emerson J.B."/>
            <person name="Anantharaman K."/>
            <person name="Thomas B.C."/>
            <person name="Malmstrom R."/>
            <person name="Stieglmeier M."/>
            <person name="Klingl A."/>
            <person name="Woyke T."/>
            <person name="Ryan C.M."/>
            <person name="Banfield J.F."/>
        </authorList>
    </citation>
    <scope>NUCLEOTIDE SEQUENCE [LARGE SCALE GENOMIC DNA]</scope>
    <source>
        <strain evidence="2">CG11_big_fil_rev_8_21_14_0_20_38_23</strain>
    </source>
</reference>